<keyword evidence="3" id="KW-1185">Reference proteome</keyword>
<organism evidence="2 3">
    <name type="scientific">Streptomyces smaragdinus</name>
    <dbReference type="NCBI Taxonomy" id="2585196"/>
    <lineage>
        <taxon>Bacteria</taxon>
        <taxon>Bacillati</taxon>
        <taxon>Actinomycetota</taxon>
        <taxon>Actinomycetes</taxon>
        <taxon>Kitasatosporales</taxon>
        <taxon>Streptomycetaceae</taxon>
        <taxon>Streptomyces</taxon>
    </lineage>
</organism>
<accession>A0A7K0CRX4</accession>
<keyword evidence="1" id="KW-0812">Transmembrane</keyword>
<comment type="caution">
    <text evidence="2">The sequence shown here is derived from an EMBL/GenBank/DDBJ whole genome shotgun (WGS) entry which is preliminary data.</text>
</comment>
<name>A0A7K0CRX4_9ACTN</name>
<gene>
    <name evidence="2" type="ORF">SRB5_64360</name>
</gene>
<evidence type="ECO:0000313" key="3">
    <source>
        <dbReference type="Proteomes" id="UP000466345"/>
    </source>
</evidence>
<dbReference type="Proteomes" id="UP000466345">
    <property type="component" value="Unassembled WGS sequence"/>
</dbReference>
<keyword evidence="1" id="KW-1133">Transmembrane helix</keyword>
<evidence type="ECO:0000313" key="2">
    <source>
        <dbReference type="EMBL" id="MQY16238.1"/>
    </source>
</evidence>
<evidence type="ECO:0000256" key="1">
    <source>
        <dbReference type="SAM" id="Phobius"/>
    </source>
</evidence>
<proteinExistence type="predicted"/>
<protein>
    <submittedName>
        <fullName evidence="2">Uncharacterized protein</fullName>
    </submittedName>
</protein>
<dbReference type="AlphaFoldDB" id="A0A7K0CRX4"/>
<feature type="transmembrane region" description="Helical" evidence="1">
    <location>
        <begin position="6"/>
        <end position="23"/>
    </location>
</feature>
<keyword evidence="1" id="KW-0472">Membrane</keyword>
<dbReference type="EMBL" id="WEGJ01000049">
    <property type="protein sequence ID" value="MQY16238.1"/>
    <property type="molecule type" value="Genomic_DNA"/>
</dbReference>
<sequence length="35" mass="4212">MSITRMVWFCIFDFAAKLIAVLYRKDPSFELWKGQ</sequence>
<reference evidence="2 3" key="1">
    <citation type="submission" date="2019-10" db="EMBL/GenBank/DDBJ databases">
        <title>Streptomyces smaragdinus sp. nov. and Streptomyces fabii sp. nov., isolated from the gut of fungus growing-termite Macrotermes natalensis.</title>
        <authorList>
            <person name="Schwitalla J."/>
            <person name="Benndorf R."/>
            <person name="Martin K."/>
            <person name="De Beer W."/>
            <person name="Kaster A.-K."/>
            <person name="Vollmers J."/>
            <person name="Poulsen M."/>
            <person name="Beemelmanns C."/>
        </authorList>
    </citation>
    <scope>NUCLEOTIDE SEQUENCE [LARGE SCALE GENOMIC DNA]</scope>
    <source>
        <strain evidence="2 3">RB5</strain>
    </source>
</reference>